<evidence type="ECO:0000256" key="3">
    <source>
        <dbReference type="ARBA" id="ARBA00022692"/>
    </source>
</evidence>
<accession>A0A9D1JPH4</accession>
<evidence type="ECO:0000256" key="1">
    <source>
        <dbReference type="ARBA" id="ARBA00022448"/>
    </source>
</evidence>
<comment type="subcellular location">
    <subcellularLocation>
        <location evidence="10">Endomembrane system</location>
        <topology evidence="10">Single-pass membrane protein</topology>
    </subcellularLocation>
</comment>
<evidence type="ECO:0000256" key="5">
    <source>
        <dbReference type="ARBA" id="ARBA00022989"/>
    </source>
</evidence>
<comment type="function">
    <text evidence="9">F(1)F(0) ATP synthase produces ATP from ADP in the presence of a proton or sodium gradient. F-type ATPases consist of two structural domains, F(1) containing the extramembraneous catalytic core and F(0) containing the membrane proton channel, linked together by a central stalk and a peripheral stalk. During catalysis, ATP synthesis in the catalytic domain of F(1) is coupled via a rotary mechanism of the central stalk subunits to proton translocation.</text>
</comment>
<evidence type="ECO:0000256" key="7">
    <source>
        <dbReference type="ARBA" id="ARBA00023136"/>
    </source>
</evidence>
<dbReference type="EMBL" id="DVIU01000232">
    <property type="protein sequence ID" value="HIS37265.1"/>
    <property type="molecule type" value="Genomic_DNA"/>
</dbReference>
<evidence type="ECO:0000313" key="13">
    <source>
        <dbReference type="EMBL" id="HIS37265.1"/>
    </source>
</evidence>
<keyword evidence="5 12" id="KW-1133">Transmembrane helix</keyword>
<evidence type="ECO:0000256" key="6">
    <source>
        <dbReference type="ARBA" id="ARBA00023065"/>
    </source>
</evidence>
<dbReference type="GO" id="GO:0045259">
    <property type="term" value="C:proton-transporting ATP synthase complex"/>
    <property type="evidence" value="ECO:0007669"/>
    <property type="project" value="UniProtKB-KW"/>
</dbReference>
<dbReference type="GO" id="GO:0015986">
    <property type="term" value="P:proton motive force-driven ATP synthesis"/>
    <property type="evidence" value="ECO:0007669"/>
    <property type="project" value="InterPro"/>
</dbReference>
<dbReference type="GO" id="GO:0012505">
    <property type="term" value="C:endomembrane system"/>
    <property type="evidence" value="ECO:0007669"/>
    <property type="project" value="UniProtKB-SubCell"/>
</dbReference>
<keyword evidence="4 11" id="KW-0375">Hydrogen ion transport</keyword>
<dbReference type="Pfam" id="PF00430">
    <property type="entry name" value="ATP-synt_B"/>
    <property type="match status" value="1"/>
</dbReference>
<keyword evidence="2 11" id="KW-0138">CF(0)</keyword>
<keyword evidence="8" id="KW-0066">ATP synthesis</keyword>
<proteinExistence type="inferred from homology"/>
<keyword evidence="3 11" id="KW-0812">Transmembrane</keyword>
<comment type="similarity">
    <text evidence="11">Belongs to the ATPase B chain family.</text>
</comment>
<evidence type="ECO:0000256" key="8">
    <source>
        <dbReference type="ARBA" id="ARBA00023310"/>
    </source>
</evidence>
<evidence type="ECO:0000256" key="9">
    <source>
        <dbReference type="ARBA" id="ARBA00025198"/>
    </source>
</evidence>
<evidence type="ECO:0000256" key="12">
    <source>
        <dbReference type="SAM" id="Phobius"/>
    </source>
</evidence>
<keyword evidence="6 11" id="KW-0406">Ion transport</keyword>
<reference evidence="13" key="1">
    <citation type="submission" date="2020-10" db="EMBL/GenBank/DDBJ databases">
        <authorList>
            <person name="Gilroy R."/>
        </authorList>
    </citation>
    <scope>NUCLEOTIDE SEQUENCE</scope>
    <source>
        <strain evidence="13">6276</strain>
    </source>
</reference>
<gene>
    <name evidence="13" type="ORF">IAC10_11675</name>
</gene>
<dbReference type="InterPro" id="IPR002146">
    <property type="entry name" value="ATP_synth_b/b'su_bac/chlpt"/>
</dbReference>
<evidence type="ECO:0000313" key="14">
    <source>
        <dbReference type="Proteomes" id="UP000823928"/>
    </source>
</evidence>
<evidence type="ECO:0000256" key="10">
    <source>
        <dbReference type="ARBA" id="ARBA00037847"/>
    </source>
</evidence>
<protein>
    <recommendedName>
        <fullName evidence="15">ATP synthase subunit b</fullName>
    </recommendedName>
</protein>
<dbReference type="AlphaFoldDB" id="A0A9D1JPH4"/>
<evidence type="ECO:0000256" key="2">
    <source>
        <dbReference type="ARBA" id="ARBA00022547"/>
    </source>
</evidence>
<sequence length="169" mass="19286">MKEFLEIWDLIVRSNTFNFVLLVAIFYFLFKKINISKILDKLQQDIINTIENVRKNKNLAGIKLSQAKESVQNLDKDIEFQLEQANATAKSISDTIFKNTEKRIDLINGNVNKAIATEEKSLSAKLTEKAAAAAVAIAKNHIINTLKDRPDLHDKYIDESIQELDRIQL</sequence>
<reference evidence="13" key="2">
    <citation type="journal article" date="2021" name="PeerJ">
        <title>Extensive microbial diversity within the chicken gut microbiome revealed by metagenomics and culture.</title>
        <authorList>
            <person name="Gilroy R."/>
            <person name="Ravi A."/>
            <person name="Getino M."/>
            <person name="Pursley I."/>
            <person name="Horton D.L."/>
            <person name="Alikhan N.F."/>
            <person name="Baker D."/>
            <person name="Gharbi K."/>
            <person name="Hall N."/>
            <person name="Watson M."/>
            <person name="Adriaenssens E.M."/>
            <person name="Foster-Nyarko E."/>
            <person name="Jarju S."/>
            <person name="Secka A."/>
            <person name="Antonio M."/>
            <person name="Oren A."/>
            <person name="Chaudhuri R.R."/>
            <person name="La Ragione R."/>
            <person name="Hildebrand F."/>
            <person name="Pallen M.J."/>
        </authorList>
    </citation>
    <scope>NUCLEOTIDE SEQUENCE</scope>
    <source>
        <strain evidence="13">6276</strain>
    </source>
</reference>
<dbReference type="GO" id="GO:0015078">
    <property type="term" value="F:proton transmembrane transporter activity"/>
    <property type="evidence" value="ECO:0007669"/>
    <property type="project" value="InterPro"/>
</dbReference>
<evidence type="ECO:0000256" key="4">
    <source>
        <dbReference type="ARBA" id="ARBA00022781"/>
    </source>
</evidence>
<keyword evidence="7 12" id="KW-0472">Membrane</keyword>
<evidence type="ECO:0008006" key="15">
    <source>
        <dbReference type="Google" id="ProtNLM"/>
    </source>
</evidence>
<dbReference type="Proteomes" id="UP000823928">
    <property type="component" value="Unassembled WGS sequence"/>
</dbReference>
<feature type="transmembrane region" description="Helical" evidence="12">
    <location>
        <begin position="12"/>
        <end position="30"/>
    </location>
</feature>
<organism evidence="13 14">
    <name type="scientific">Candidatus Scatousia excrementigallinarum</name>
    <dbReference type="NCBI Taxonomy" id="2840935"/>
    <lineage>
        <taxon>Bacteria</taxon>
        <taxon>Candidatus Scatousia</taxon>
    </lineage>
</organism>
<keyword evidence="1 11" id="KW-0813">Transport</keyword>
<name>A0A9D1JPH4_9BACT</name>
<evidence type="ECO:0000256" key="11">
    <source>
        <dbReference type="RuleBase" id="RU003848"/>
    </source>
</evidence>
<comment type="caution">
    <text evidence="13">The sequence shown here is derived from an EMBL/GenBank/DDBJ whole genome shotgun (WGS) entry which is preliminary data.</text>
</comment>